<name>A0A849IBM9_9HYPH</name>
<evidence type="ECO:0000313" key="1">
    <source>
        <dbReference type="EMBL" id="NNM71333.1"/>
    </source>
</evidence>
<dbReference type="RefSeq" id="WP_171216804.1">
    <property type="nucleotide sequence ID" value="NZ_JABEPP010000001.1"/>
</dbReference>
<dbReference type="EMBL" id="JABEPP010000001">
    <property type="protein sequence ID" value="NNM71333.1"/>
    <property type="molecule type" value="Genomic_DNA"/>
</dbReference>
<gene>
    <name evidence="1" type="ORF">HJG44_02850</name>
</gene>
<keyword evidence="2" id="KW-1185">Reference proteome</keyword>
<accession>A0A849IBM9</accession>
<dbReference type="Proteomes" id="UP000564885">
    <property type="component" value="Unassembled WGS sequence"/>
</dbReference>
<protein>
    <submittedName>
        <fullName evidence="1">Uncharacterized protein</fullName>
    </submittedName>
</protein>
<sequence length="67" mass="6800">MGRAVNFGRQADACNDNGLPALVTPALAPRDVLTVARRSCGPVALSYLAAGCLLVGAAGPRRMPHAA</sequence>
<comment type="caution">
    <text evidence="1">The sequence shown here is derived from an EMBL/GenBank/DDBJ whole genome shotgun (WGS) entry which is preliminary data.</text>
</comment>
<organism evidence="1 2">
    <name type="scientific">Enterovirga aerilata</name>
    <dbReference type="NCBI Taxonomy" id="2730920"/>
    <lineage>
        <taxon>Bacteria</taxon>
        <taxon>Pseudomonadati</taxon>
        <taxon>Pseudomonadota</taxon>
        <taxon>Alphaproteobacteria</taxon>
        <taxon>Hyphomicrobiales</taxon>
        <taxon>Methylobacteriaceae</taxon>
        <taxon>Enterovirga</taxon>
    </lineage>
</organism>
<reference evidence="1 2" key="1">
    <citation type="submission" date="2020-04" db="EMBL/GenBank/DDBJ databases">
        <title>Enterovirga sp. isolate from soil.</title>
        <authorList>
            <person name="Chea S."/>
            <person name="Kim D.-U."/>
        </authorList>
    </citation>
    <scope>NUCLEOTIDE SEQUENCE [LARGE SCALE GENOMIC DNA]</scope>
    <source>
        <strain evidence="1 2">DB1703</strain>
    </source>
</reference>
<evidence type="ECO:0000313" key="2">
    <source>
        <dbReference type="Proteomes" id="UP000564885"/>
    </source>
</evidence>
<proteinExistence type="predicted"/>
<dbReference type="AlphaFoldDB" id="A0A849IBM9"/>